<sequence>MCAGVLVVVGVGRRYGDIRFESAEQRQLFERFDGYGIFIVHF</sequence>
<protein>
    <submittedName>
        <fullName evidence="1">Uncharacterized protein</fullName>
    </submittedName>
</protein>
<evidence type="ECO:0000313" key="1">
    <source>
        <dbReference type="EMBL" id="QNO49850.1"/>
    </source>
</evidence>
<reference evidence="1" key="1">
    <citation type="submission" date="2020-06" db="EMBL/GenBank/DDBJ databases">
        <title>Unique genomic features of the anaerobic methanotrophic archaea.</title>
        <authorList>
            <person name="Chadwick G.L."/>
            <person name="Skennerton C.T."/>
            <person name="Laso-Perez R."/>
            <person name="Leu A.O."/>
            <person name="Speth D.R."/>
            <person name="Yu H."/>
            <person name="Morgan-Lang C."/>
            <person name="Hatzenpichler R."/>
            <person name="Goudeau D."/>
            <person name="Malmstrom R."/>
            <person name="Brazelton W.J."/>
            <person name="Woyke T."/>
            <person name="Hallam S.J."/>
            <person name="Tyson G.W."/>
            <person name="Wegener G."/>
            <person name="Boetius A."/>
            <person name="Orphan V."/>
        </authorList>
    </citation>
    <scope>NUCLEOTIDE SEQUENCE</scope>
</reference>
<dbReference type="AlphaFoldDB" id="A0A7G9YPB6"/>
<name>A0A7G9YPB6_9EURY</name>
<gene>
    <name evidence="1" type="ORF">HMIKAMFF_00010</name>
</gene>
<organism evidence="1">
    <name type="scientific">Candidatus Methanogaster sp. ANME-2c ERB4</name>
    <dbReference type="NCBI Taxonomy" id="2759911"/>
    <lineage>
        <taxon>Archaea</taxon>
        <taxon>Methanobacteriati</taxon>
        <taxon>Methanobacteriota</taxon>
        <taxon>Stenosarchaea group</taxon>
        <taxon>Methanomicrobia</taxon>
        <taxon>Methanosarcinales</taxon>
        <taxon>ANME-2 cluster</taxon>
        <taxon>Candidatus Methanogasteraceae</taxon>
        <taxon>Candidatus Methanogaster</taxon>
    </lineage>
</organism>
<dbReference type="EMBL" id="MT631398">
    <property type="protein sequence ID" value="QNO49850.1"/>
    <property type="molecule type" value="Genomic_DNA"/>
</dbReference>
<proteinExistence type="predicted"/>
<accession>A0A7G9YPB6</accession>